<feature type="region of interest" description="Disordered" evidence="1">
    <location>
        <begin position="1"/>
        <end position="24"/>
    </location>
</feature>
<proteinExistence type="predicted"/>
<comment type="caution">
    <text evidence="2">The sequence shown here is derived from an EMBL/GenBank/DDBJ whole genome shotgun (WGS) entry which is preliminary data.</text>
</comment>
<dbReference type="Gramene" id="OE9A081520T1">
    <property type="protein sequence ID" value="OE9A081520C1"/>
    <property type="gene ID" value="OE9A081520"/>
</dbReference>
<organism evidence="2 3">
    <name type="scientific">Olea europaea subsp. europaea</name>
    <dbReference type="NCBI Taxonomy" id="158383"/>
    <lineage>
        <taxon>Eukaryota</taxon>
        <taxon>Viridiplantae</taxon>
        <taxon>Streptophyta</taxon>
        <taxon>Embryophyta</taxon>
        <taxon>Tracheophyta</taxon>
        <taxon>Spermatophyta</taxon>
        <taxon>Magnoliopsida</taxon>
        <taxon>eudicotyledons</taxon>
        <taxon>Gunneridae</taxon>
        <taxon>Pentapetalae</taxon>
        <taxon>asterids</taxon>
        <taxon>lamiids</taxon>
        <taxon>Lamiales</taxon>
        <taxon>Oleaceae</taxon>
        <taxon>Oleeae</taxon>
        <taxon>Olea</taxon>
    </lineage>
</organism>
<accession>A0A8S0ULU1</accession>
<gene>
    <name evidence="2" type="ORF">OLEA9_A081520</name>
</gene>
<name>A0A8S0ULU1_OLEEU</name>
<evidence type="ECO:0000313" key="2">
    <source>
        <dbReference type="EMBL" id="CAA3019511.1"/>
    </source>
</evidence>
<feature type="compositionally biased region" description="Acidic residues" evidence="1">
    <location>
        <begin position="1"/>
        <end position="21"/>
    </location>
</feature>
<keyword evidence="3" id="KW-1185">Reference proteome</keyword>
<dbReference type="Proteomes" id="UP000594638">
    <property type="component" value="Unassembled WGS sequence"/>
</dbReference>
<feature type="region of interest" description="Disordered" evidence="1">
    <location>
        <begin position="72"/>
        <end position="94"/>
    </location>
</feature>
<evidence type="ECO:0000256" key="1">
    <source>
        <dbReference type="SAM" id="MobiDB-lite"/>
    </source>
</evidence>
<protein>
    <submittedName>
        <fullName evidence="2">Uncharacterized protein</fullName>
    </submittedName>
</protein>
<reference evidence="2 3" key="1">
    <citation type="submission" date="2019-12" db="EMBL/GenBank/DDBJ databases">
        <authorList>
            <person name="Alioto T."/>
            <person name="Alioto T."/>
            <person name="Gomez Garrido J."/>
        </authorList>
    </citation>
    <scope>NUCLEOTIDE SEQUENCE [LARGE SCALE GENOMIC DNA]</scope>
</reference>
<evidence type="ECO:0000313" key="3">
    <source>
        <dbReference type="Proteomes" id="UP000594638"/>
    </source>
</evidence>
<dbReference type="EMBL" id="CACTIH010009027">
    <property type="protein sequence ID" value="CAA3019511.1"/>
    <property type="molecule type" value="Genomic_DNA"/>
</dbReference>
<feature type="compositionally biased region" description="Basic and acidic residues" evidence="1">
    <location>
        <begin position="77"/>
        <end position="94"/>
    </location>
</feature>
<sequence>MKEYVDDLDFMDSDNDFESDRDDMKYDRNITDGIEMGLADLGDQVSIERNDVNDMEVDDLELSLSEELLSQCSSNEDDGHKFPEFSFDSDIKDL</sequence>
<dbReference type="AlphaFoldDB" id="A0A8S0ULU1"/>